<dbReference type="OrthoDB" id="2113341at2759"/>
<evidence type="ECO:0000313" key="15">
    <source>
        <dbReference type="EMBL" id="EPS59898.1"/>
    </source>
</evidence>
<dbReference type="Gene3D" id="1.10.520.10">
    <property type="match status" value="1"/>
</dbReference>
<evidence type="ECO:0000256" key="5">
    <source>
        <dbReference type="ARBA" id="ARBA00022617"/>
    </source>
</evidence>
<dbReference type="PANTHER" id="PTHR31388:SF139">
    <property type="entry name" value="PEROXIDASE 53"/>
    <property type="match status" value="1"/>
</dbReference>
<keyword evidence="6 12" id="KW-0479">Metal-binding</keyword>
<feature type="binding site" evidence="11">
    <location>
        <position position="28"/>
    </location>
    <ligand>
        <name>substrate</name>
    </ligand>
</feature>
<evidence type="ECO:0000256" key="10">
    <source>
        <dbReference type="ARBA" id="ARBA00023157"/>
    </source>
</evidence>
<reference evidence="15 16" key="1">
    <citation type="journal article" date="2013" name="BMC Genomics">
        <title>The miniature genome of a carnivorous plant Genlisea aurea contains a low number of genes and short non-coding sequences.</title>
        <authorList>
            <person name="Leushkin E.V."/>
            <person name="Sutormin R.A."/>
            <person name="Nabieva E.R."/>
            <person name="Penin A.A."/>
            <person name="Kondrashov A.S."/>
            <person name="Logacheva M.D."/>
        </authorList>
    </citation>
    <scope>NUCLEOTIDE SEQUENCE [LARGE SCALE GENOMIC DNA]</scope>
</reference>
<evidence type="ECO:0000256" key="13">
    <source>
        <dbReference type="PIRSR" id="PIRSR600823-5"/>
    </source>
</evidence>
<dbReference type="GO" id="GO:0006979">
    <property type="term" value="P:response to oxidative stress"/>
    <property type="evidence" value="ECO:0007669"/>
    <property type="project" value="InterPro"/>
</dbReference>
<feature type="domain" description="Plant heme peroxidase family profile" evidence="14">
    <location>
        <begin position="1"/>
        <end position="192"/>
    </location>
</feature>
<keyword evidence="5" id="KW-0349">Heme</keyword>
<dbReference type="Proteomes" id="UP000015453">
    <property type="component" value="Unassembled WGS sequence"/>
</dbReference>
<evidence type="ECO:0000256" key="2">
    <source>
        <dbReference type="ARBA" id="ARBA00006873"/>
    </source>
</evidence>
<dbReference type="PANTHER" id="PTHR31388">
    <property type="entry name" value="PEROXIDASE 72-RELATED"/>
    <property type="match status" value="1"/>
</dbReference>
<feature type="binding site" evidence="12">
    <location>
        <position position="118"/>
    </location>
    <ligand>
        <name>Ca(2+)</name>
        <dbReference type="ChEBI" id="CHEBI:29108"/>
        <label>2</label>
    </ligand>
</feature>
<sequence>AGGPTWNVLLGRRDSRTANQSAANTSLPAPFEPVANITAKFAAVGLNITDLVALSGAHTFGRAQCRVFSSRLYNFSGTGNPDPALDAAYLSSLRQICPRNGTGFAVANLDLTTPDAFDGNYFSNLKANRGLLQSDQELFSTPGAKTIPIVDLFSANQSAFFQEFARSIVKMGNIGPLTDGNGEIRSNCRRVNGS</sequence>
<keyword evidence="9 12" id="KW-0408">Iron</keyword>
<keyword evidence="16" id="KW-1185">Reference proteome</keyword>
<dbReference type="PROSITE" id="PS00435">
    <property type="entry name" value="PEROXIDASE_1"/>
    <property type="match status" value="1"/>
</dbReference>
<feature type="binding site" evidence="12">
    <location>
        <position position="113"/>
    </location>
    <ligand>
        <name>Ca(2+)</name>
        <dbReference type="ChEBI" id="CHEBI:29108"/>
        <label>2</label>
    </ligand>
</feature>
<evidence type="ECO:0000256" key="6">
    <source>
        <dbReference type="ARBA" id="ARBA00022723"/>
    </source>
</evidence>
<dbReference type="GO" id="GO:0140825">
    <property type="term" value="F:lactoperoxidase activity"/>
    <property type="evidence" value="ECO:0007669"/>
    <property type="project" value="UniProtKB-EC"/>
</dbReference>
<dbReference type="GO" id="GO:0020037">
    <property type="term" value="F:heme binding"/>
    <property type="evidence" value="ECO:0007669"/>
    <property type="project" value="InterPro"/>
</dbReference>
<comment type="cofactor">
    <cofactor evidence="12">
        <name>heme b</name>
        <dbReference type="ChEBI" id="CHEBI:60344"/>
    </cofactor>
    <text evidence="12">Binds 1 heme b (iron(II)-protoporphyrin IX) group per subunit.</text>
</comment>
<gene>
    <name evidence="15" type="ORF">M569_14907</name>
</gene>
<evidence type="ECO:0000256" key="4">
    <source>
        <dbReference type="ARBA" id="ARBA00022559"/>
    </source>
</evidence>
<protein>
    <recommendedName>
        <fullName evidence="3">peroxidase</fullName>
        <ecNumber evidence="3">1.11.1.7</ecNumber>
    </recommendedName>
</protein>
<dbReference type="Pfam" id="PF00141">
    <property type="entry name" value="peroxidase"/>
    <property type="match status" value="1"/>
</dbReference>
<feature type="non-terminal residue" evidence="15">
    <location>
        <position position="1"/>
    </location>
</feature>
<dbReference type="PROSITE" id="PS50873">
    <property type="entry name" value="PEROXIDASE_4"/>
    <property type="match status" value="1"/>
</dbReference>
<dbReference type="PRINTS" id="PR00458">
    <property type="entry name" value="PEROXIDASE"/>
</dbReference>
<dbReference type="Gene3D" id="1.10.420.10">
    <property type="entry name" value="Peroxidase, domain 2"/>
    <property type="match status" value="1"/>
</dbReference>
<evidence type="ECO:0000256" key="3">
    <source>
        <dbReference type="ARBA" id="ARBA00012313"/>
    </source>
</evidence>
<evidence type="ECO:0000259" key="14">
    <source>
        <dbReference type="PROSITE" id="PS50873"/>
    </source>
</evidence>
<dbReference type="InterPro" id="IPR002016">
    <property type="entry name" value="Haem_peroxidase"/>
</dbReference>
<dbReference type="EC" id="1.11.1.7" evidence="3"/>
<dbReference type="FunFam" id="1.10.420.10:FF:000001">
    <property type="entry name" value="Peroxidase"/>
    <property type="match status" value="1"/>
</dbReference>
<evidence type="ECO:0000256" key="7">
    <source>
        <dbReference type="ARBA" id="ARBA00022837"/>
    </source>
</evidence>
<evidence type="ECO:0000256" key="12">
    <source>
        <dbReference type="PIRSR" id="PIRSR600823-3"/>
    </source>
</evidence>
<dbReference type="InterPro" id="IPR019793">
    <property type="entry name" value="Peroxidases_heam-ligand_BS"/>
</dbReference>
<dbReference type="InterPro" id="IPR010255">
    <property type="entry name" value="Haem_peroxidase_sf"/>
</dbReference>
<evidence type="ECO:0000256" key="9">
    <source>
        <dbReference type="ARBA" id="ARBA00023004"/>
    </source>
</evidence>
<dbReference type="EMBL" id="AUSU01007988">
    <property type="protein sequence ID" value="EPS59898.1"/>
    <property type="molecule type" value="Genomic_DNA"/>
</dbReference>
<feature type="binding site" evidence="12">
    <location>
        <position position="59"/>
    </location>
    <ligand>
        <name>Ca(2+)</name>
        <dbReference type="ChEBI" id="CHEBI:29108"/>
        <label>2</label>
    </ligand>
</feature>
<keyword evidence="4 15" id="KW-0575">Peroxidase</keyword>
<evidence type="ECO:0000256" key="1">
    <source>
        <dbReference type="ARBA" id="ARBA00000189"/>
    </source>
</evidence>
<dbReference type="GO" id="GO:0046872">
    <property type="term" value="F:metal ion binding"/>
    <property type="evidence" value="ECO:0007669"/>
    <property type="project" value="UniProtKB-KW"/>
</dbReference>
<dbReference type="SUPFAM" id="SSF48113">
    <property type="entry name" value="Heme-dependent peroxidases"/>
    <property type="match status" value="1"/>
</dbReference>
<organism evidence="15 16">
    <name type="scientific">Genlisea aurea</name>
    <dbReference type="NCBI Taxonomy" id="192259"/>
    <lineage>
        <taxon>Eukaryota</taxon>
        <taxon>Viridiplantae</taxon>
        <taxon>Streptophyta</taxon>
        <taxon>Embryophyta</taxon>
        <taxon>Tracheophyta</taxon>
        <taxon>Spermatophyta</taxon>
        <taxon>Magnoliopsida</taxon>
        <taxon>eudicotyledons</taxon>
        <taxon>Gunneridae</taxon>
        <taxon>Pentapetalae</taxon>
        <taxon>asterids</taxon>
        <taxon>lamiids</taxon>
        <taxon>Lamiales</taxon>
        <taxon>Lentibulariaceae</taxon>
        <taxon>Genlisea</taxon>
    </lineage>
</organism>
<keyword evidence="10 13" id="KW-1015">Disulfide bond</keyword>
<proteinExistence type="inferred from homology"/>
<comment type="cofactor">
    <cofactor evidence="12">
        <name>Ca(2+)</name>
        <dbReference type="ChEBI" id="CHEBI:29108"/>
    </cofactor>
    <text evidence="12">Binds 2 calcium ions per subunit.</text>
</comment>
<accession>S8DB31</accession>
<evidence type="ECO:0000256" key="8">
    <source>
        <dbReference type="ARBA" id="ARBA00023002"/>
    </source>
</evidence>
<name>S8DB31_9LAMI</name>
<evidence type="ECO:0000313" key="16">
    <source>
        <dbReference type="Proteomes" id="UP000015453"/>
    </source>
</evidence>
<comment type="similarity">
    <text evidence="2">Belongs to the peroxidase family. Ascorbate peroxidase subfamily.</text>
</comment>
<comment type="caution">
    <text evidence="15">The sequence shown here is derived from an EMBL/GenBank/DDBJ whole genome shotgun (WGS) entry which is preliminary data.</text>
</comment>
<dbReference type="InterPro" id="IPR000823">
    <property type="entry name" value="Peroxidase_pln"/>
</dbReference>
<feature type="binding site" evidence="12">
    <location>
        <position position="110"/>
    </location>
    <ligand>
        <name>Ca(2+)</name>
        <dbReference type="ChEBI" id="CHEBI:29108"/>
        <label>2</label>
    </ligand>
</feature>
<comment type="catalytic activity">
    <reaction evidence="1">
        <text>2 a phenolic donor + H2O2 = 2 a phenolic radical donor + 2 H2O</text>
        <dbReference type="Rhea" id="RHEA:56136"/>
        <dbReference type="ChEBI" id="CHEBI:15377"/>
        <dbReference type="ChEBI" id="CHEBI:16240"/>
        <dbReference type="ChEBI" id="CHEBI:139520"/>
        <dbReference type="ChEBI" id="CHEBI:139521"/>
        <dbReference type="EC" id="1.11.1.7"/>
    </reaction>
</comment>
<dbReference type="PRINTS" id="PR00461">
    <property type="entry name" value="PLPEROXIDASE"/>
</dbReference>
<dbReference type="AlphaFoldDB" id="S8DB31"/>
<feature type="binding site" description="axial binding residue" evidence="12">
    <location>
        <position position="58"/>
    </location>
    <ligand>
        <name>heme b</name>
        <dbReference type="ChEBI" id="CHEBI:60344"/>
    </ligand>
    <ligandPart>
        <name>Fe</name>
        <dbReference type="ChEBI" id="CHEBI:18248"/>
    </ligandPart>
</feature>
<keyword evidence="8" id="KW-0560">Oxidoreductase</keyword>
<evidence type="ECO:0000256" key="11">
    <source>
        <dbReference type="PIRSR" id="PIRSR600823-2"/>
    </source>
</evidence>
<keyword evidence="7 12" id="KW-0106">Calcium</keyword>
<feature type="disulfide bond" evidence="13">
    <location>
        <begin position="65"/>
        <end position="97"/>
    </location>
</feature>